<gene>
    <name evidence="1" type="ORF">B0T14DRAFT_568678</name>
</gene>
<sequence length="109" mass="12232">MLDAVLQTIPDIYELIPTSVRELRDTAAWGARTLARARDGVEAENMATMIREVGKSHPDFLSDVLASFIYKPVISEGGNCAYEHFEGGCVHRGFPRCKSRYQTVSVRRE</sequence>
<name>A0AA39WKL4_9PEZI</name>
<proteinExistence type="predicted"/>
<dbReference type="AlphaFoldDB" id="A0AA39WKL4"/>
<evidence type="ECO:0000313" key="2">
    <source>
        <dbReference type="Proteomes" id="UP001175000"/>
    </source>
</evidence>
<dbReference type="EMBL" id="JAULSU010000005">
    <property type="protein sequence ID" value="KAK0617143.1"/>
    <property type="molecule type" value="Genomic_DNA"/>
</dbReference>
<reference evidence="1" key="1">
    <citation type="submission" date="2023-06" db="EMBL/GenBank/DDBJ databases">
        <title>Genome-scale phylogeny and comparative genomics of the fungal order Sordariales.</title>
        <authorList>
            <consortium name="Lawrence Berkeley National Laboratory"/>
            <person name="Hensen N."/>
            <person name="Bonometti L."/>
            <person name="Westerberg I."/>
            <person name="Brannstrom I.O."/>
            <person name="Guillou S."/>
            <person name="Cros-Aarteil S."/>
            <person name="Calhoun S."/>
            <person name="Haridas S."/>
            <person name="Kuo A."/>
            <person name="Mondo S."/>
            <person name="Pangilinan J."/>
            <person name="Riley R."/>
            <person name="Labutti K."/>
            <person name="Andreopoulos B."/>
            <person name="Lipzen A."/>
            <person name="Chen C."/>
            <person name="Yanf M."/>
            <person name="Daum C."/>
            <person name="Ng V."/>
            <person name="Clum A."/>
            <person name="Steindorff A."/>
            <person name="Ohm R."/>
            <person name="Martin F."/>
            <person name="Silar P."/>
            <person name="Natvig D."/>
            <person name="Lalanne C."/>
            <person name="Gautier V."/>
            <person name="Ament-Velasquez S.L."/>
            <person name="Kruys A."/>
            <person name="Hutchinson M.I."/>
            <person name="Powell A.J."/>
            <person name="Barry K."/>
            <person name="Miller A.N."/>
            <person name="Grigoriev I.V."/>
            <person name="Debuchy R."/>
            <person name="Gladieux P."/>
            <person name="Thoren M.H."/>
            <person name="Johannesson H."/>
        </authorList>
    </citation>
    <scope>NUCLEOTIDE SEQUENCE</scope>
    <source>
        <strain evidence="1">CBS 606.72</strain>
    </source>
</reference>
<organism evidence="1 2">
    <name type="scientific">Immersiella caudata</name>
    <dbReference type="NCBI Taxonomy" id="314043"/>
    <lineage>
        <taxon>Eukaryota</taxon>
        <taxon>Fungi</taxon>
        <taxon>Dikarya</taxon>
        <taxon>Ascomycota</taxon>
        <taxon>Pezizomycotina</taxon>
        <taxon>Sordariomycetes</taxon>
        <taxon>Sordariomycetidae</taxon>
        <taxon>Sordariales</taxon>
        <taxon>Lasiosphaeriaceae</taxon>
        <taxon>Immersiella</taxon>
    </lineage>
</organism>
<protein>
    <submittedName>
        <fullName evidence="1">Uncharacterized protein</fullName>
    </submittedName>
</protein>
<keyword evidence="2" id="KW-1185">Reference proteome</keyword>
<comment type="caution">
    <text evidence="1">The sequence shown here is derived from an EMBL/GenBank/DDBJ whole genome shotgun (WGS) entry which is preliminary data.</text>
</comment>
<evidence type="ECO:0000313" key="1">
    <source>
        <dbReference type="EMBL" id="KAK0617143.1"/>
    </source>
</evidence>
<accession>A0AA39WKL4</accession>
<dbReference type="Proteomes" id="UP001175000">
    <property type="component" value="Unassembled WGS sequence"/>
</dbReference>